<dbReference type="Gene3D" id="3.40.50.1220">
    <property type="entry name" value="TPP-binding domain"/>
    <property type="match status" value="1"/>
</dbReference>
<dbReference type="InterPro" id="IPR029061">
    <property type="entry name" value="THDP-binding"/>
</dbReference>
<proteinExistence type="predicted"/>
<gene>
    <name evidence="1" type="ORF">TCK1_2326</name>
</gene>
<dbReference type="Proteomes" id="UP000464593">
    <property type="component" value="Chromosome"/>
</dbReference>
<reference evidence="1 2" key="1">
    <citation type="submission" date="2019-05" db="EMBL/GenBank/DDBJ databases">
        <title>Complete genome sequence of Pseudomonas Pseudomonas resinovorans.</title>
        <authorList>
            <person name="Chen H.-P."/>
        </authorList>
    </citation>
    <scope>NUCLEOTIDE SEQUENCE [LARGE SCALE GENOMIC DNA]</scope>
    <source>
        <strain evidence="1 2">TCU-CK1</strain>
    </source>
</reference>
<accession>A0AAE6RBK5</accession>
<dbReference type="EMBL" id="CP040324">
    <property type="protein sequence ID" value="QHB27672.1"/>
    <property type="molecule type" value="Genomic_DNA"/>
</dbReference>
<dbReference type="SUPFAM" id="SSF52518">
    <property type="entry name" value="Thiamin diphosphate-binding fold (THDP-binding)"/>
    <property type="match status" value="1"/>
</dbReference>
<dbReference type="AlphaFoldDB" id="A0AAE6RBK5"/>
<name>A0AAE6RBK5_9PSED</name>
<evidence type="ECO:0000313" key="2">
    <source>
        <dbReference type="Proteomes" id="UP000464593"/>
    </source>
</evidence>
<sequence>MGKFWPSARPTAFLWLIGSPSSLSAFARLQLPDRCATGGCRRDKVETWRAQWDKTVAKHALVKADPINPQRVVHELSPRLPDHAIITSDSGSCANWFARDLQIRQDFSVELIRHGRAGDTV</sequence>
<dbReference type="Gene3D" id="3.40.50.970">
    <property type="match status" value="1"/>
</dbReference>
<organism evidence="1 2">
    <name type="scientific">Pseudomonas monteilii</name>
    <dbReference type="NCBI Taxonomy" id="76759"/>
    <lineage>
        <taxon>Bacteria</taxon>
        <taxon>Pseudomonadati</taxon>
        <taxon>Pseudomonadota</taxon>
        <taxon>Gammaproteobacteria</taxon>
        <taxon>Pseudomonadales</taxon>
        <taxon>Pseudomonadaceae</taxon>
        <taxon>Pseudomonas</taxon>
    </lineage>
</organism>
<protein>
    <submittedName>
        <fullName evidence="1">Thiamine pyrophosphate-requiring protein</fullName>
    </submittedName>
</protein>
<evidence type="ECO:0000313" key="1">
    <source>
        <dbReference type="EMBL" id="QHB27672.1"/>
    </source>
</evidence>